<proteinExistence type="predicted"/>
<name>A0A2H0TV69_9BACT</name>
<gene>
    <name evidence="3" type="ORF">COU32_04200</name>
</gene>
<keyword evidence="2" id="KW-1133">Transmembrane helix</keyword>
<keyword evidence="2" id="KW-0472">Membrane</keyword>
<feature type="coiled-coil region" evidence="1">
    <location>
        <begin position="96"/>
        <end position="123"/>
    </location>
</feature>
<protein>
    <submittedName>
        <fullName evidence="3">Uncharacterized protein</fullName>
    </submittedName>
</protein>
<keyword evidence="2" id="KW-0812">Transmembrane</keyword>
<evidence type="ECO:0000256" key="1">
    <source>
        <dbReference type="SAM" id="Coils"/>
    </source>
</evidence>
<evidence type="ECO:0000313" key="4">
    <source>
        <dbReference type="Proteomes" id="UP000231530"/>
    </source>
</evidence>
<dbReference type="EMBL" id="PFBY01000044">
    <property type="protein sequence ID" value="PIR76041.1"/>
    <property type="molecule type" value="Genomic_DNA"/>
</dbReference>
<sequence>MNESTTREDKLADIIVIIGGSLLVGFIFLVMFSSPLCRLFVSMGIEPAAASVLSSAVCFVIGSMLTYLLVDRLAHPKLTQEQIEAKAEMHAAIASIEAISIIHEEYEERLRRLRQAQRALADAFDADWRYFGKCHLNLIPGLVQEFGSYCETIFEEPYQPFSE</sequence>
<organism evidence="3 4">
    <name type="scientific">Candidatus Magasanikbacteria bacterium CG10_big_fil_rev_8_21_14_0_10_42_10</name>
    <dbReference type="NCBI Taxonomy" id="1974649"/>
    <lineage>
        <taxon>Bacteria</taxon>
        <taxon>Candidatus Magasanikiibacteriota</taxon>
    </lineage>
</organism>
<evidence type="ECO:0000313" key="3">
    <source>
        <dbReference type="EMBL" id="PIR76041.1"/>
    </source>
</evidence>
<accession>A0A2H0TV69</accession>
<keyword evidence="1" id="KW-0175">Coiled coil</keyword>
<dbReference type="Proteomes" id="UP000231530">
    <property type="component" value="Unassembled WGS sequence"/>
</dbReference>
<feature type="transmembrane region" description="Helical" evidence="2">
    <location>
        <begin position="52"/>
        <end position="70"/>
    </location>
</feature>
<comment type="caution">
    <text evidence="3">The sequence shown here is derived from an EMBL/GenBank/DDBJ whole genome shotgun (WGS) entry which is preliminary data.</text>
</comment>
<feature type="transmembrane region" description="Helical" evidence="2">
    <location>
        <begin position="12"/>
        <end position="32"/>
    </location>
</feature>
<evidence type="ECO:0000256" key="2">
    <source>
        <dbReference type="SAM" id="Phobius"/>
    </source>
</evidence>
<reference evidence="4" key="1">
    <citation type="submission" date="2017-09" db="EMBL/GenBank/DDBJ databases">
        <title>Depth-based differentiation of microbial function through sediment-hosted aquifers and enrichment of novel symbionts in the deep terrestrial subsurface.</title>
        <authorList>
            <person name="Probst A.J."/>
            <person name="Ladd B."/>
            <person name="Jarett J.K."/>
            <person name="Geller-Mcgrath D.E."/>
            <person name="Sieber C.M.K."/>
            <person name="Emerson J.B."/>
            <person name="Anantharaman K."/>
            <person name="Thomas B.C."/>
            <person name="Malmstrom R."/>
            <person name="Stieglmeier M."/>
            <person name="Klingl A."/>
            <person name="Woyke T."/>
            <person name="Ryan C.M."/>
            <person name="Banfield J.F."/>
        </authorList>
    </citation>
    <scope>NUCLEOTIDE SEQUENCE [LARGE SCALE GENOMIC DNA]</scope>
</reference>
<dbReference type="AlphaFoldDB" id="A0A2H0TV69"/>